<reference evidence="2" key="1">
    <citation type="journal article" date="2020" name="Stud. Mycol.">
        <title>101 Dothideomycetes genomes: a test case for predicting lifestyles and emergence of pathogens.</title>
        <authorList>
            <person name="Haridas S."/>
            <person name="Albert R."/>
            <person name="Binder M."/>
            <person name="Bloem J."/>
            <person name="Labutti K."/>
            <person name="Salamov A."/>
            <person name="Andreopoulos B."/>
            <person name="Baker S."/>
            <person name="Barry K."/>
            <person name="Bills G."/>
            <person name="Bluhm B."/>
            <person name="Cannon C."/>
            <person name="Castanera R."/>
            <person name="Culley D."/>
            <person name="Daum C."/>
            <person name="Ezra D."/>
            <person name="Gonzalez J."/>
            <person name="Henrissat B."/>
            <person name="Kuo A."/>
            <person name="Liang C."/>
            <person name="Lipzen A."/>
            <person name="Lutzoni F."/>
            <person name="Magnuson J."/>
            <person name="Mondo S."/>
            <person name="Nolan M."/>
            <person name="Ohm R."/>
            <person name="Pangilinan J."/>
            <person name="Park H.-J."/>
            <person name="Ramirez L."/>
            <person name="Alfaro M."/>
            <person name="Sun H."/>
            <person name="Tritt A."/>
            <person name="Yoshinaga Y."/>
            <person name="Zwiers L.-H."/>
            <person name="Turgeon B."/>
            <person name="Goodwin S."/>
            <person name="Spatafora J."/>
            <person name="Crous P."/>
            <person name="Grigoriev I."/>
        </authorList>
    </citation>
    <scope>NUCLEOTIDE SEQUENCE</scope>
    <source>
        <strain evidence="2">CBS 122367</strain>
    </source>
</reference>
<keyword evidence="3" id="KW-1185">Reference proteome</keyword>
<evidence type="ECO:0000313" key="2">
    <source>
        <dbReference type="EMBL" id="KAF2689399.1"/>
    </source>
</evidence>
<name>A0A6G1JGZ4_9PLEO</name>
<feature type="compositionally biased region" description="Basic residues" evidence="1">
    <location>
        <begin position="23"/>
        <end position="38"/>
    </location>
</feature>
<proteinExistence type="predicted"/>
<protein>
    <submittedName>
        <fullName evidence="2">Uncharacterized protein</fullName>
    </submittedName>
</protein>
<gene>
    <name evidence="2" type="ORF">K458DRAFT_127327</name>
</gene>
<evidence type="ECO:0000256" key="1">
    <source>
        <dbReference type="SAM" id="MobiDB-lite"/>
    </source>
</evidence>
<evidence type="ECO:0000313" key="3">
    <source>
        <dbReference type="Proteomes" id="UP000799291"/>
    </source>
</evidence>
<accession>A0A6G1JGZ4</accession>
<feature type="compositionally biased region" description="Basic and acidic residues" evidence="1">
    <location>
        <begin position="41"/>
        <end position="58"/>
    </location>
</feature>
<sequence length="58" mass="6670">MFRRSSELPRRVVLANTALKPSHVAKMHPQAPKHHHSHSSTIEKHQIECPKKKNEAAR</sequence>
<dbReference type="AlphaFoldDB" id="A0A6G1JGZ4"/>
<organism evidence="2 3">
    <name type="scientific">Lentithecium fluviatile CBS 122367</name>
    <dbReference type="NCBI Taxonomy" id="1168545"/>
    <lineage>
        <taxon>Eukaryota</taxon>
        <taxon>Fungi</taxon>
        <taxon>Dikarya</taxon>
        <taxon>Ascomycota</taxon>
        <taxon>Pezizomycotina</taxon>
        <taxon>Dothideomycetes</taxon>
        <taxon>Pleosporomycetidae</taxon>
        <taxon>Pleosporales</taxon>
        <taxon>Massarineae</taxon>
        <taxon>Lentitheciaceae</taxon>
        <taxon>Lentithecium</taxon>
    </lineage>
</organism>
<dbReference type="Proteomes" id="UP000799291">
    <property type="component" value="Unassembled WGS sequence"/>
</dbReference>
<dbReference type="EMBL" id="MU005572">
    <property type="protein sequence ID" value="KAF2689399.1"/>
    <property type="molecule type" value="Genomic_DNA"/>
</dbReference>
<feature type="region of interest" description="Disordered" evidence="1">
    <location>
        <begin position="17"/>
        <end position="58"/>
    </location>
</feature>